<accession>A0AAD7CKT3</accession>
<keyword evidence="2" id="KW-1185">Reference proteome</keyword>
<reference evidence="1" key="1">
    <citation type="submission" date="2023-03" db="EMBL/GenBank/DDBJ databases">
        <title>Massive genome expansion in bonnet fungi (Mycena s.s.) driven by repeated elements and novel gene families across ecological guilds.</title>
        <authorList>
            <consortium name="Lawrence Berkeley National Laboratory"/>
            <person name="Harder C.B."/>
            <person name="Miyauchi S."/>
            <person name="Viragh M."/>
            <person name="Kuo A."/>
            <person name="Thoen E."/>
            <person name="Andreopoulos B."/>
            <person name="Lu D."/>
            <person name="Skrede I."/>
            <person name="Drula E."/>
            <person name="Henrissat B."/>
            <person name="Morin E."/>
            <person name="Kohler A."/>
            <person name="Barry K."/>
            <person name="LaButti K."/>
            <person name="Morin E."/>
            <person name="Salamov A."/>
            <person name="Lipzen A."/>
            <person name="Mereny Z."/>
            <person name="Hegedus B."/>
            <person name="Baldrian P."/>
            <person name="Stursova M."/>
            <person name="Weitz H."/>
            <person name="Taylor A."/>
            <person name="Grigoriev I.V."/>
            <person name="Nagy L.G."/>
            <person name="Martin F."/>
            <person name="Kauserud H."/>
        </authorList>
    </citation>
    <scope>NUCLEOTIDE SEQUENCE</scope>
    <source>
        <strain evidence="1">9284</strain>
    </source>
</reference>
<dbReference type="EMBL" id="JARKIF010000001">
    <property type="protein sequence ID" value="KAJ7651256.1"/>
    <property type="molecule type" value="Genomic_DNA"/>
</dbReference>
<comment type="caution">
    <text evidence="1">The sequence shown here is derived from an EMBL/GenBank/DDBJ whole genome shotgun (WGS) entry which is preliminary data.</text>
</comment>
<proteinExistence type="predicted"/>
<gene>
    <name evidence="1" type="ORF">FB45DRAFT_890086</name>
</gene>
<dbReference type="AlphaFoldDB" id="A0AAD7CKT3"/>
<evidence type="ECO:0000313" key="2">
    <source>
        <dbReference type="Proteomes" id="UP001221142"/>
    </source>
</evidence>
<dbReference type="Proteomes" id="UP001221142">
    <property type="component" value="Unassembled WGS sequence"/>
</dbReference>
<evidence type="ECO:0000313" key="1">
    <source>
        <dbReference type="EMBL" id="KAJ7651256.1"/>
    </source>
</evidence>
<protein>
    <submittedName>
        <fullName evidence="1">Uncharacterized protein</fullName>
    </submittedName>
</protein>
<organism evidence="1 2">
    <name type="scientific">Roridomyces roridus</name>
    <dbReference type="NCBI Taxonomy" id="1738132"/>
    <lineage>
        <taxon>Eukaryota</taxon>
        <taxon>Fungi</taxon>
        <taxon>Dikarya</taxon>
        <taxon>Basidiomycota</taxon>
        <taxon>Agaricomycotina</taxon>
        <taxon>Agaricomycetes</taxon>
        <taxon>Agaricomycetidae</taxon>
        <taxon>Agaricales</taxon>
        <taxon>Marasmiineae</taxon>
        <taxon>Mycenaceae</taxon>
        <taxon>Roridomyces</taxon>
    </lineage>
</organism>
<name>A0AAD7CKT3_9AGAR</name>
<sequence length="350" mass="37747">MYAQSSDPVGTLTLELFARENFDLTRASHRSHIANTTHPWNELFPLALDALPWDTHPAGSTTMWLVPHATSGACPVSTLQSHIQSTSRFACVCDAQLQLRSLPRGSQRDRLERSGERLGWGARRSAGCAGGGICGRCLGSIIGREFSRYLLSGPLCVRIRCSGRISSRCAVPLAVSSCPPRVHCGSGFSWAARKFSEGMIQIEDAILQEKAWYVVAINFRASVKLAGAVSAVDATHASSKVITSTGAEARNENSFRVHQAIASAQLDATTEFALQPIANLSSFAVVKTSPPSVLEPVTTLSNTQSFDVLSLPSASSSWPSFRALRSSAPTRFRASEPARSFIRIRLRTSA</sequence>